<dbReference type="PANTHER" id="PTHR16099">
    <property type="entry name" value="8-OXO-DGTP DIPHOSPHATES NUDT15"/>
    <property type="match status" value="1"/>
</dbReference>
<dbReference type="PROSITE" id="PS00893">
    <property type="entry name" value="NUDIX_BOX"/>
    <property type="match status" value="1"/>
</dbReference>
<dbReference type="PANTHER" id="PTHR16099:SF5">
    <property type="entry name" value="NUCLEOTIDE TRIPHOSPHATE DIPHOSPHATASE NUDT15"/>
    <property type="match status" value="1"/>
</dbReference>
<keyword evidence="4" id="KW-1185">Reference proteome</keyword>
<evidence type="ECO:0000259" key="2">
    <source>
        <dbReference type="PROSITE" id="PS51462"/>
    </source>
</evidence>
<sequence length="142" mass="16007">MTYAVPRVGISILIIRDQKDILLGKRKGAHGEGEWALPGGKQEYGETVFETADRELMEECGPKLKVARQRVLCIGDLTAYKGKHFLDVTVACTYMGGDPVVKEPNKCEEWQWFNMANLPTPLFAPIKSIVGAHLYGYNYWEK</sequence>
<dbReference type="SUPFAM" id="SSF55811">
    <property type="entry name" value="Nudix"/>
    <property type="match status" value="1"/>
</dbReference>
<dbReference type="CDD" id="cd04678">
    <property type="entry name" value="NUDIX_MTH2_Nudt15"/>
    <property type="match status" value="1"/>
</dbReference>
<accession>A0A514U1Y8</accession>
<evidence type="ECO:0000313" key="3">
    <source>
        <dbReference type="EMBL" id="QDK02885.1"/>
    </source>
</evidence>
<dbReference type="GO" id="GO:0016787">
    <property type="term" value="F:hydrolase activity"/>
    <property type="evidence" value="ECO:0007669"/>
    <property type="project" value="UniProtKB-KW"/>
</dbReference>
<dbReference type="GeneID" id="65121821"/>
<dbReference type="InterPro" id="IPR000086">
    <property type="entry name" value="NUDIX_hydrolase_dom"/>
</dbReference>
<evidence type="ECO:0000256" key="1">
    <source>
        <dbReference type="ARBA" id="ARBA00022801"/>
    </source>
</evidence>
<dbReference type="Pfam" id="PF00293">
    <property type="entry name" value="NUDIX"/>
    <property type="match status" value="1"/>
</dbReference>
<dbReference type="RefSeq" id="YP_010103920.1">
    <property type="nucleotide sequence ID" value="NC_055813.1"/>
</dbReference>
<dbReference type="EMBL" id="MN096371">
    <property type="protein sequence ID" value="QDK02885.1"/>
    <property type="molecule type" value="Genomic_DNA"/>
</dbReference>
<protein>
    <submittedName>
        <fullName evidence="3">Hydrolase</fullName>
    </submittedName>
</protein>
<name>A0A514U1Y8_9CAUD</name>
<reference evidence="4" key="1">
    <citation type="submission" date="2019-06" db="EMBL/GenBank/DDBJ databases">
        <authorList>
            <person name="Kempf S.R."/>
            <person name="Brown K.M."/>
            <person name="Pearce J.A.A."/>
            <person name="Stamm J."/>
            <person name="Powell E.A.A."/>
            <person name="McGriff A.K."/>
            <person name="Tolsma S."/>
            <person name="Caruso S.M."/>
            <person name="Garlena R.A."/>
            <person name="Russell D.A."/>
            <person name="Pope W.H."/>
            <person name="Jacobs-Se D."/>
            <person name="Hatfull G.F."/>
        </authorList>
    </citation>
    <scope>NUCLEOTIDE SEQUENCE [LARGE SCALE GENOMIC DNA]</scope>
</reference>
<dbReference type="Gene3D" id="3.90.79.10">
    <property type="entry name" value="Nucleoside Triphosphate Pyrophosphohydrolase"/>
    <property type="match status" value="1"/>
</dbReference>
<keyword evidence="1 3" id="KW-0378">Hydrolase</keyword>
<dbReference type="PROSITE" id="PS51462">
    <property type="entry name" value="NUDIX"/>
    <property type="match status" value="1"/>
</dbReference>
<feature type="domain" description="Nudix hydrolase" evidence="2">
    <location>
        <begin position="5"/>
        <end position="136"/>
    </location>
</feature>
<dbReference type="KEGG" id="vg:65121821"/>
<gene>
    <name evidence="3" type="primary">27</name>
    <name evidence="3" type="ORF">SEA_BRAELYN_27</name>
</gene>
<dbReference type="Proteomes" id="UP000317969">
    <property type="component" value="Segment"/>
</dbReference>
<dbReference type="InterPro" id="IPR015797">
    <property type="entry name" value="NUDIX_hydrolase-like_dom_sf"/>
</dbReference>
<proteinExistence type="predicted"/>
<evidence type="ECO:0000313" key="4">
    <source>
        <dbReference type="Proteomes" id="UP000317969"/>
    </source>
</evidence>
<dbReference type="InterPro" id="IPR020084">
    <property type="entry name" value="NUDIX_hydrolase_CS"/>
</dbReference>
<organism evidence="3 4">
    <name type="scientific">Streptomyces phage Braelyn</name>
    <dbReference type="NCBI Taxonomy" id="2593356"/>
    <lineage>
        <taxon>Viruses</taxon>
        <taxon>Duplodnaviria</taxon>
        <taxon>Heunggongvirae</taxon>
        <taxon>Uroviricota</taxon>
        <taxon>Caudoviricetes</taxon>
        <taxon>Stanwilliamsviridae</taxon>
        <taxon>Boydwoodruffvirinae</taxon>
        <taxon>Samistivirus</taxon>
        <taxon>Samistivirus braelyn</taxon>
    </lineage>
</organism>